<dbReference type="InterPro" id="IPR024757">
    <property type="entry name" value="FtsZ_C"/>
</dbReference>
<comment type="caution">
    <text evidence="5">The sequence shown here is derived from an EMBL/GenBank/DDBJ whole genome shotgun (WGS) entry which is preliminary data.</text>
</comment>
<organism evidence="5 6">
    <name type="scientific">Volucribacter amazonae</name>
    <dbReference type="NCBI Taxonomy" id="256731"/>
    <lineage>
        <taxon>Bacteria</taxon>
        <taxon>Pseudomonadati</taxon>
        <taxon>Pseudomonadota</taxon>
        <taxon>Gammaproteobacteria</taxon>
        <taxon>Pasteurellales</taxon>
        <taxon>Pasteurellaceae</taxon>
        <taxon>Volucribacter</taxon>
    </lineage>
</organism>
<feature type="domain" description="GmrSD restriction endonucleases N-terminal" evidence="3">
    <location>
        <begin position="204"/>
        <end position="404"/>
    </location>
</feature>
<evidence type="ECO:0000256" key="2">
    <source>
        <dbReference type="ARBA" id="ARBA00023134"/>
    </source>
</evidence>
<protein>
    <recommendedName>
        <fullName evidence="7">DUF262 domain-containing protein</fullName>
    </recommendedName>
</protein>
<evidence type="ECO:0000313" key="6">
    <source>
        <dbReference type="Proteomes" id="UP001155500"/>
    </source>
</evidence>
<dbReference type="Gene3D" id="3.40.50.1440">
    <property type="entry name" value="Tubulin/FtsZ, GTPase domain"/>
    <property type="match status" value="1"/>
</dbReference>
<evidence type="ECO:0000259" key="3">
    <source>
        <dbReference type="Pfam" id="PF03235"/>
    </source>
</evidence>
<dbReference type="PANTHER" id="PTHR35149:SF2">
    <property type="entry name" value="DUF262 DOMAIN-CONTAINING PROTEIN"/>
    <property type="match status" value="1"/>
</dbReference>
<dbReference type="InterPro" id="IPR004919">
    <property type="entry name" value="GmrSD_N"/>
</dbReference>
<evidence type="ECO:0000313" key="5">
    <source>
        <dbReference type="EMBL" id="MDG6894202.1"/>
    </source>
</evidence>
<dbReference type="GO" id="GO:0005525">
    <property type="term" value="F:GTP binding"/>
    <property type="evidence" value="ECO:0007669"/>
    <property type="project" value="UniProtKB-KW"/>
</dbReference>
<feature type="domain" description="Cell division protein FtsZ C-terminal" evidence="4">
    <location>
        <begin position="1089"/>
        <end position="1190"/>
    </location>
</feature>
<keyword evidence="6" id="KW-1185">Reference proteome</keyword>
<gene>
    <name evidence="5" type="ORF">A6A20_00805</name>
</gene>
<accession>A0A9X4P9G5</accession>
<dbReference type="InterPro" id="IPR008280">
    <property type="entry name" value="Tub_FtsZ_C"/>
</dbReference>
<dbReference type="InterPro" id="IPR036525">
    <property type="entry name" value="Tubulin/FtsZ_GTPase_sf"/>
</dbReference>
<keyword evidence="1" id="KW-0547">Nucleotide-binding</keyword>
<keyword evidence="2" id="KW-0342">GTP-binding</keyword>
<reference evidence="5" key="1">
    <citation type="submission" date="2016-03" db="EMBL/GenBank/DDBJ databases">
        <title>Co-evolution between Pasteurellaceae and their hosts.</title>
        <authorList>
            <person name="Hansen M.J."/>
            <person name="Bojesen A.M."/>
            <person name="Planet P."/>
        </authorList>
    </citation>
    <scope>NUCLEOTIDE SEQUENCE</scope>
    <source>
        <strain evidence="5">146/S8/89</strain>
    </source>
</reference>
<dbReference type="Pfam" id="PF03235">
    <property type="entry name" value="GmrSD_N"/>
    <property type="match status" value="2"/>
</dbReference>
<sequence>MKNTKIKVKTIQQILKNKNISIPNYQYDYLWEDDYVNQLLIDLLFHFKKKTTYQLGTVIIHRNKKNNTLNIIDGYQRLIILAILFYGLDNNTELGKSLLALKREIFNDKNHQKIINHYNLIKSFIDQQFDHEQLKYEFIDHIKKYTISYIETTNLSQAIKILKSQNTTNKIIANNGLLELHYSTKTIDNKQNISPHKAYSLTINQLINKKYIIPLSQHHYDWQKSEIEQLLNDLNNAYKKGEEFYFATLLLNKKQDNCYEVIDGQYYLIILKLLIIFCLCWNKKDKRALEFNFELSFPYQQEYNNIFTKLSNESFLSSKSIDEIKEKNTHYLQNLYDIIKNYLYYSDISSNIKGIEEDYIKFIFNKVNLFHMELASHIDIKHYFNIINQQTKQLTVQQVIKSKFISKLNKTQKESFCHIWDYCANMDSYLLQEIEPNNDAFLNALNNILFGKENINQGYLEYSGKEILTHKIITKDNYHYPISNDQQDNKRQKYQLIFDLVEKEKINQRDLQGCGKDILTNQAMIENNGNNLTINHKNNNLHKYQSIIDFPQFLMLALEIFKEKNNNTSKDIDLNTAEIMERFDNYFLLYFDGQAMDFIIHLFKLRMIFDNYIIKIDHSNNKNFVLYHYNSNKNLLTNTFDNQEENKHITMLLSVLYLSCKNDGIQERKDTNFLEDNYIHWLYKIVSHIYNRDNHSITAQQYIIQLQELAHNEFKNRKNFYRGKDIPQFLFFYLDYLLWLDYKTEKEYFKNIEDKVKKYIDIDNFSFTDNNYIIEYYEINGQYLDEVFTRDCKDYFGNLFLIPQQQYYCLHNKTWQEKRNQYDITEKMKLNCLSIKQAIMFSYENWTLYESADHLIKMRKFMFKNEEYNCCWPSINVIGIGEMGIEVVNNLIRNQSSILVEGADTKINFHAIGTDSKRLEKSLAKTIKIDEIVVKGVSKGVNTEQNIALALQAHQAMNEANENISLIDYISIVITSIDCDITKAILPMFAFSPITVLVPPLSFNQDHEYYQHIDDFANNYEIEVLHVIPTEKLALIPHNKIYNDTFSQNMAAINEIIQQILTAYSAPQISPNIPYGALWHDHYYDPREGYAMVGYSDIINNVEGAIGKAFQQAITSPLLQDIDPASVKLITVHISAGTYFSYEEYIEIQNILYKRIEQYSNQEDLPCFITTSLQPNLAEKIQVIVMLRGFNISNNLLLD</sequence>
<dbReference type="PANTHER" id="PTHR35149">
    <property type="entry name" value="SLL5132 PROTEIN"/>
    <property type="match status" value="1"/>
</dbReference>
<dbReference type="Proteomes" id="UP001155500">
    <property type="component" value="Unassembled WGS sequence"/>
</dbReference>
<feature type="domain" description="GmrSD restriction endonucleases N-terminal" evidence="3">
    <location>
        <begin position="11"/>
        <end position="170"/>
    </location>
</feature>
<dbReference type="RefSeq" id="WP_279571697.1">
    <property type="nucleotide sequence ID" value="NZ_LWID01000001.1"/>
</dbReference>
<proteinExistence type="predicted"/>
<evidence type="ECO:0000259" key="4">
    <source>
        <dbReference type="Pfam" id="PF12327"/>
    </source>
</evidence>
<dbReference type="AlphaFoldDB" id="A0A9X4P9G5"/>
<evidence type="ECO:0008006" key="7">
    <source>
        <dbReference type="Google" id="ProtNLM"/>
    </source>
</evidence>
<dbReference type="EMBL" id="LWID01000001">
    <property type="protein sequence ID" value="MDG6894202.1"/>
    <property type="molecule type" value="Genomic_DNA"/>
</dbReference>
<dbReference type="Pfam" id="PF12327">
    <property type="entry name" value="FtsZ_C"/>
    <property type="match status" value="1"/>
</dbReference>
<evidence type="ECO:0000256" key="1">
    <source>
        <dbReference type="ARBA" id="ARBA00022741"/>
    </source>
</evidence>
<dbReference type="SUPFAM" id="SSF55307">
    <property type="entry name" value="Tubulin C-terminal domain-like"/>
    <property type="match status" value="1"/>
</dbReference>
<name>A0A9X4P9G5_9PAST</name>